<name>A0A067T327_GALM3</name>
<dbReference type="AlphaFoldDB" id="A0A067T327"/>
<reference evidence="3" key="1">
    <citation type="journal article" date="2014" name="Proc. Natl. Acad. Sci. U.S.A.">
        <title>Extensive sampling of basidiomycete genomes demonstrates inadequacy of the white-rot/brown-rot paradigm for wood decay fungi.</title>
        <authorList>
            <person name="Riley R."/>
            <person name="Salamov A.A."/>
            <person name="Brown D.W."/>
            <person name="Nagy L.G."/>
            <person name="Floudas D."/>
            <person name="Held B.W."/>
            <person name="Levasseur A."/>
            <person name="Lombard V."/>
            <person name="Morin E."/>
            <person name="Otillar R."/>
            <person name="Lindquist E.A."/>
            <person name="Sun H."/>
            <person name="LaButti K.M."/>
            <person name="Schmutz J."/>
            <person name="Jabbour D."/>
            <person name="Luo H."/>
            <person name="Baker S.E."/>
            <person name="Pisabarro A.G."/>
            <person name="Walton J.D."/>
            <person name="Blanchette R.A."/>
            <person name="Henrissat B."/>
            <person name="Martin F."/>
            <person name="Cullen D."/>
            <person name="Hibbett D.S."/>
            <person name="Grigoriev I.V."/>
        </authorList>
    </citation>
    <scope>NUCLEOTIDE SEQUENCE [LARGE SCALE GENOMIC DNA]</scope>
    <source>
        <strain evidence="3">CBS 339.88</strain>
    </source>
</reference>
<organism evidence="2 3">
    <name type="scientific">Galerina marginata (strain CBS 339.88)</name>
    <dbReference type="NCBI Taxonomy" id="685588"/>
    <lineage>
        <taxon>Eukaryota</taxon>
        <taxon>Fungi</taxon>
        <taxon>Dikarya</taxon>
        <taxon>Basidiomycota</taxon>
        <taxon>Agaricomycotina</taxon>
        <taxon>Agaricomycetes</taxon>
        <taxon>Agaricomycetidae</taxon>
        <taxon>Agaricales</taxon>
        <taxon>Agaricineae</taxon>
        <taxon>Strophariaceae</taxon>
        <taxon>Galerina</taxon>
    </lineage>
</organism>
<dbReference type="EMBL" id="KL142378">
    <property type="protein sequence ID" value="KDR76742.1"/>
    <property type="molecule type" value="Genomic_DNA"/>
</dbReference>
<evidence type="ECO:0000313" key="3">
    <source>
        <dbReference type="Proteomes" id="UP000027222"/>
    </source>
</evidence>
<keyword evidence="3" id="KW-1185">Reference proteome</keyword>
<gene>
    <name evidence="2" type="ORF">GALMADRAFT_225667</name>
</gene>
<proteinExistence type="predicted"/>
<evidence type="ECO:0000256" key="1">
    <source>
        <dbReference type="SAM" id="MobiDB-lite"/>
    </source>
</evidence>
<protein>
    <submittedName>
        <fullName evidence="2">Uncharacterized protein</fullName>
    </submittedName>
</protein>
<sequence>MTKRTFRNESANKRERKREAIRFEHEKRQSAKSVIEDEREVKLEGLRQSNIPRG</sequence>
<dbReference type="HOGENOM" id="CLU_3050447_0_0_1"/>
<feature type="region of interest" description="Disordered" evidence="1">
    <location>
        <begin position="1"/>
        <end position="34"/>
    </location>
</feature>
<evidence type="ECO:0000313" key="2">
    <source>
        <dbReference type="EMBL" id="KDR76742.1"/>
    </source>
</evidence>
<accession>A0A067T327</accession>
<dbReference type="Proteomes" id="UP000027222">
    <property type="component" value="Unassembled WGS sequence"/>
</dbReference>